<feature type="transmembrane region" description="Helical" evidence="13">
    <location>
        <begin position="115"/>
        <end position="140"/>
    </location>
</feature>
<protein>
    <recommendedName>
        <fullName evidence="14">Peptidase M50 domain-containing protein</fullName>
    </recommendedName>
</protein>
<reference evidence="15 16" key="1">
    <citation type="journal article" date="2016" name="Nat. Commun.">
        <title>Thousands of microbial genomes shed light on interconnected biogeochemical processes in an aquifer system.</title>
        <authorList>
            <person name="Anantharaman K."/>
            <person name="Brown C.T."/>
            <person name="Hug L.A."/>
            <person name="Sharon I."/>
            <person name="Castelle C.J."/>
            <person name="Probst A.J."/>
            <person name="Thomas B.C."/>
            <person name="Singh A."/>
            <person name="Wilkins M.J."/>
            <person name="Karaoz U."/>
            <person name="Brodie E.L."/>
            <person name="Williams K.H."/>
            <person name="Hubbard S.S."/>
            <person name="Banfield J.F."/>
        </authorList>
    </citation>
    <scope>NUCLEOTIDE SEQUENCE [LARGE SCALE GENOMIC DNA]</scope>
</reference>
<evidence type="ECO:0000256" key="2">
    <source>
        <dbReference type="ARBA" id="ARBA00004651"/>
    </source>
</evidence>
<feature type="transmembrane region" description="Helical" evidence="13">
    <location>
        <begin position="91"/>
        <end position="109"/>
    </location>
</feature>
<comment type="caution">
    <text evidence="15">The sequence shown here is derived from an EMBL/GenBank/DDBJ whole genome shotgun (WGS) entry which is preliminary data.</text>
</comment>
<dbReference type="InterPro" id="IPR008915">
    <property type="entry name" value="Peptidase_M50"/>
</dbReference>
<keyword evidence="11" id="KW-0482">Metalloprotease</keyword>
<dbReference type="CDD" id="cd06158">
    <property type="entry name" value="S2P-M50_like_1"/>
    <property type="match status" value="1"/>
</dbReference>
<keyword evidence="10 13" id="KW-1133">Transmembrane helix</keyword>
<name>A0A1G2EFM9_9BACT</name>
<dbReference type="EMBL" id="MHMH01000008">
    <property type="protein sequence ID" value="OGZ24599.1"/>
    <property type="molecule type" value="Genomic_DNA"/>
</dbReference>
<keyword evidence="12 13" id="KW-0472">Membrane</keyword>
<comment type="subcellular location">
    <subcellularLocation>
        <location evidence="2">Cell membrane</location>
        <topology evidence="2">Multi-pass membrane protein</topology>
    </subcellularLocation>
</comment>
<dbReference type="Pfam" id="PF02163">
    <property type="entry name" value="Peptidase_M50"/>
    <property type="match status" value="1"/>
</dbReference>
<dbReference type="GO" id="GO:0008237">
    <property type="term" value="F:metallopeptidase activity"/>
    <property type="evidence" value="ECO:0007669"/>
    <property type="project" value="UniProtKB-KW"/>
</dbReference>
<dbReference type="AlphaFoldDB" id="A0A1G2EFM9"/>
<evidence type="ECO:0000256" key="7">
    <source>
        <dbReference type="ARBA" id="ARBA00022723"/>
    </source>
</evidence>
<dbReference type="Proteomes" id="UP000178647">
    <property type="component" value="Unassembled WGS sequence"/>
</dbReference>
<evidence type="ECO:0000256" key="10">
    <source>
        <dbReference type="ARBA" id="ARBA00022989"/>
    </source>
</evidence>
<dbReference type="GO" id="GO:0005886">
    <property type="term" value="C:plasma membrane"/>
    <property type="evidence" value="ECO:0007669"/>
    <property type="project" value="UniProtKB-SubCell"/>
</dbReference>
<keyword evidence="7" id="KW-0479">Metal-binding</keyword>
<evidence type="ECO:0000256" key="9">
    <source>
        <dbReference type="ARBA" id="ARBA00022833"/>
    </source>
</evidence>
<evidence type="ECO:0000259" key="14">
    <source>
        <dbReference type="Pfam" id="PF02163"/>
    </source>
</evidence>
<evidence type="ECO:0000256" key="5">
    <source>
        <dbReference type="ARBA" id="ARBA00022670"/>
    </source>
</evidence>
<evidence type="ECO:0000256" key="1">
    <source>
        <dbReference type="ARBA" id="ARBA00001947"/>
    </source>
</evidence>
<keyword evidence="9" id="KW-0862">Zinc</keyword>
<comment type="similarity">
    <text evidence="3">Belongs to the peptidase M50B family.</text>
</comment>
<dbReference type="InterPro" id="IPR044537">
    <property type="entry name" value="Rip2-like"/>
</dbReference>
<proteinExistence type="inferred from homology"/>
<comment type="cofactor">
    <cofactor evidence="1">
        <name>Zn(2+)</name>
        <dbReference type="ChEBI" id="CHEBI:29105"/>
    </cofactor>
</comment>
<keyword evidence="8" id="KW-0378">Hydrolase</keyword>
<gene>
    <name evidence="15" type="ORF">A2896_00615</name>
</gene>
<dbReference type="GO" id="GO:0046872">
    <property type="term" value="F:metal ion binding"/>
    <property type="evidence" value="ECO:0007669"/>
    <property type="project" value="UniProtKB-KW"/>
</dbReference>
<keyword evidence="6 13" id="KW-0812">Transmembrane</keyword>
<sequence>MEILFLIIILIFSIVVHEVAHGAMASHLGDPTAKNAGRLTLNPLKHLDPVGSVLLPVLLILTTGTGLGWAKPVPVNPSNFRDQKYGSFKTALAGPAANLAIALVFGLIIRFSFELLPLVLIGMFSYIVFINVLLAVFNLMPIPPLDGSHLLFAFLPDALQNIKIFLTQFGFFILIFLLFFFPWFRIFLNKLVGFVFSFITGVSF</sequence>
<evidence type="ECO:0000256" key="3">
    <source>
        <dbReference type="ARBA" id="ARBA00007931"/>
    </source>
</evidence>
<keyword evidence="5" id="KW-0645">Protease</keyword>
<dbReference type="PANTHER" id="PTHR35864">
    <property type="entry name" value="ZINC METALLOPROTEASE MJ0611-RELATED"/>
    <property type="match status" value="1"/>
</dbReference>
<evidence type="ECO:0000313" key="15">
    <source>
        <dbReference type="EMBL" id="OGZ24599.1"/>
    </source>
</evidence>
<evidence type="ECO:0000256" key="6">
    <source>
        <dbReference type="ARBA" id="ARBA00022692"/>
    </source>
</evidence>
<accession>A0A1G2EFM9</accession>
<evidence type="ECO:0000313" key="16">
    <source>
        <dbReference type="Proteomes" id="UP000178647"/>
    </source>
</evidence>
<evidence type="ECO:0000256" key="12">
    <source>
        <dbReference type="ARBA" id="ARBA00023136"/>
    </source>
</evidence>
<evidence type="ECO:0000256" key="13">
    <source>
        <dbReference type="SAM" id="Phobius"/>
    </source>
</evidence>
<feature type="domain" description="Peptidase M50" evidence="14">
    <location>
        <begin position="121"/>
        <end position="177"/>
    </location>
</feature>
<dbReference type="PANTHER" id="PTHR35864:SF1">
    <property type="entry name" value="ZINC METALLOPROTEASE YWHC-RELATED"/>
    <property type="match status" value="1"/>
</dbReference>
<evidence type="ECO:0000256" key="8">
    <source>
        <dbReference type="ARBA" id="ARBA00022801"/>
    </source>
</evidence>
<organism evidence="15 16">
    <name type="scientific">Candidatus Nealsonbacteria bacterium RIFCSPLOWO2_01_FULL_43_32</name>
    <dbReference type="NCBI Taxonomy" id="1801672"/>
    <lineage>
        <taxon>Bacteria</taxon>
        <taxon>Candidatus Nealsoniibacteriota</taxon>
    </lineage>
</organism>
<evidence type="ECO:0000256" key="4">
    <source>
        <dbReference type="ARBA" id="ARBA00022475"/>
    </source>
</evidence>
<evidence type="ECO:0000256" key="11">
    <source>
        <dbReference type="ARBA" id="ARBA00023049"/>
    </source>
</evidence>
<dbReference type="InterPro" id="IPR052348">
    <property type="entry name" value="Metallopeptidase_M50B"/>
</dbReference>
<dbReference type="STRING" id="1801672.A2896_00615"/>
<feature type="transmembrane region" description="Helical" evidence="13">
    <location>
        <begin position="161"/>
        <end position="184"/>
    </location>
</feature>
<dbReference type="GO" id="GO:0006508">
    <property type="term" value="P:proteolysis"/>
    <property type="evidence" value="ECO:0007669"/>
    <property type="project" value="UniProtKB-KW"/>
</dbReference>
<keyword evidence="4" id="KW-1003">Cell membrane</keyword>